<feature type="compositionally biased region" description="Low complexity" evidence="1">
    <location>
        <begin position="67"/>
        <end position="84"/>
    </location>
</feature>
<evidence type="ECO:0000313" key="3">
    <source>
        <dbReference type="Proteomes" id="UP001600424"/>
    </source>
</evidence>
<organism evidence="2 3">
    <name type="scientific">Streptomyces wedmorensis</name>
    <dbReference type="NCBI Taxonomy" id="43759"/>
    <lineage>
        <taxon>Bacteria</taxon>
        <taxon>Bacillati</taxon>
        <taxon>Actinomycetota</taxon>
        <taxon>Actinomycetes</taxon>
        <taxon>Kitasatosporales</taxon>
        <taxon>Streptomycetaceae</taxon>
        <taxon>Streptomyces</taxon>
    </lineage>
</organism>
<accession>A0ABW6J6Y7</accession>
<keyword evidence="3" id="KW-1185">Reference proteome</keyword>
<proteinExistence type="predicted"/>
<protein>
    <submittedName>
        <fullName evidence="2">Uncharacterized protein</fullName>
    </submittedName>
</protein>
<comment type="caution">
    <text evidence="2">The sequence shown here is derived from an EMBL/GenBank/DDBJ whole genome shotgun (WGS) entry which is preliminary data.</text>
</comment>
<dbReference type="RefSeq" id="WP_386256677.1">
    <property type="nucleotide sequence ID" value="NZ_JBHTRV010000062.1"/>
</dbReference>
<dbReference type="EMBL" id="JBHTRV010000062">
    <property type="protein sequence ID" value="MFE5985727.1"/>
    <property type="molecule type" value="Genomic_DNA"/>
</dbReference>
<reference evidence="2 3" key="1">
    <citation type="submission" date="2024-09" db="EMBL/GenBank/DDBJ databases">
        <title>The Natural Products Discovery Center: Release of the First 8490 Sequenced Strains for Exploring Actinobacteria Biosynthetic Diversity.</title>
        <authorList>
            <person name="Kalkreuter E."/>
            <person name="Kautsar S.A."/>
            <person name="Yang D."/>
            <person name="Bader C.D."/>
            <person name="Teijaro C.N."/>
            <person name="Fluegel L."/>
            <person name="Davis C.M."/>
            <person name="Simpson J.R."/>
            <person name="Lauterbach L."/>
            <person name="Steele A.D."/>
            <person name="Gui C."/>
            <person name="Meng S."/>
            <person name="Li G."/>
            <person name="Viehrig K."/>
            <person name="Ye F."/>
            <person name="Su P."/>
            <person name="Kiefer A.F."/>
            <person name="Nichols A."/>
            <person name="Cepeda A.J."/>
            <person name="Yan W."/>
            <person name="Fan B."/>
            <person name="Jiang Y."/>
            <person name="Adhikari A."/>
            <person name="Zheng C.-J."/>
            <person name="Schuster L."/>
            <person name="Cowan T.M."/>
            <person name="Smanski M.J."/>
            <person name="Chevrette M.G."/>
            <person name="De Carvalho L.P.S."/>
            <person name="Shen B."/>
        </authorList>
    </citation>
    <scope>NUCLEOTIDE SEQUENCE [LARGE SCALE GENOMIC DNA]</scope>
    <source>
        <strain evidence="2 3">NPDC056472</strain>
    </source>
</reference>
<sequence length="84" mass="9086">MTGFRNGMAAAANAHLRKRRLLAETAPNLSTAEIAHGLSGCCSTDLGGREFEAASGWSPCCGRRRPGWPSGWSRRSSPRWTSRP</sequence>
<dbReference type="Proteomes" id="UP001600424">
    <property type="component" value="Unassembled WGS sequence"/>
</dbReference>
<evidence type="ECO:0000256" key="1">
    <source>
        <dbReference type="SAM" id="MobiDB-lite"/>
    </source>
</evidence>
<evidence type="ECO:0000313" key="2">
    <source>
        <dbReference type="EMBL" id="MFE5985727.1"/>
    </source>
</evidence>
<gene>
    <name evidence="2" type="ORF">ACFQ63_39395</name>
</gene>
<name>A0ABW6J6Y7_STRWE</name>
<feature type="region of interest" description="Disordered" evidence="1">
    <location>
        <begin position="62"/>
        <end position="84"/>
    </location>
</feature>